<name>A0ABY6B6K8_9BURK</name>
<dbReference type="Proteomes" id="UP001064933">
    <property type="component" value="Chromosome"/>
</dbReference>
<sequence>MLQWLGKALGGDLEETPGIPPEWKTQLAARLDRPIARPPHLKEGLAEDIARYLLTGQPESVLTDAGQSVGIGQVMGVVGYGHDETGGMYQYIAQLPQAVLARWALLLEACTGSRTATHVSSSPLYLSLPAGARWAEVMLVQGAGICLNTWSSRAQSRTPFATVEGLLQAQGHPEALLLTSAFAPRLNMRQPLVASMPGYAEALDQHLERLRPLMSPTAVDARLHILKLLKPALETTLIRLAPELAQMAVAGSRQVRGEAELFAFKVPDALAPELQRIAVQDKPEQRQLALRLLYRLGSTRQRADWTDFARTTAAADKASSIQALIQEWDSVAAASAGDVSAELPPYAVPVIDWTSDGLPSDEALDGFWAALNQAIDADNALTRKRHEEAAARGHQWVLHLVEPYGAETRAHLLTYLRGDAAKPAQTASVQGRVGWGFVAPQIQALAEAGQLSPLSAMKMLSFFQLAADRDGEFSHPACQVFDALHRRDGHPTLLELAAMVEGQGLPPEGLIRNYCRTWGGSLANDWSDDAVWPFVAHHVEEVAARLAKPNPGDYTFEASKLFRAVGTLPVIPSALVSVLFDLALAGSKVARLAAQRALQRLPGKEERIMAALSDGQSETRANAAAWLARLRHAPALPALEAAVRKEKQDIAKGALLEALLALGQPVEKYLDRDALDAEAAKLIAKGLPKDLAWFPWSALPTVRWADNGRAVPAETLRWLLVQAFKQKSPEPNAVLRKYCGMFDARDREALGQVVLEAWLVEDVRPIPADEALARATQAAQSTFQSMASYPQYYQDDPKLGKTVEEITAMMLPGYLRQPAGSAVASKGLLAVASACAAERAAPLVHRYLKEWYGQRAAQGKALIAMLAWIAHPSATQLMLAVGSRFRTKSFQEEATRQAAALAERNGWTLAELADRTVPSAGFDEDGVMALSYGGREFTARLLPSFKIELFNPDGKKIAALPEPRQDDDEEQAREAKKALSAAKKELKSIVELQTDRLYEALCTGRAWPQADWRDYLLAHPVLRHLVQRLIWVEVAPPESEVDSVDADAPGHDPSSSTPSTTPLPAASAGQVLRSFRPLDDGTLTDLDDNEVVLAPQAYVRVAHDSLLTEAQVRAWQQHLSDYEITPLFQQIGKGVYQLPADRAKADAIKDFEGHLIETFALRGRATKLGYLRGPTEDGGWFMTYLKRFPTLGLEAVIEFTGNPLPESNRTVALISLSFQRAGQDASGRSLALAQVPAILLSECYNDLRLIAAEGTGFDADWRKKSEY</sequence>
<dbReference type="RefSeq" id="WP_261759401.1">
    <property type="nucleotide sequence ID" value="NZ_CP104562.2"/>
</dbReference>
<gene>
    <name evidence="4" type="ORF">N4261_06585</name>
</gene>
<feature type="coiled-coil region" evidence="1">
    <location>
        <begin position="965"/>
        <end position="992"/>
    </location>
</feature>
<evidence type="ECO:0000313" key="4">
    <source>
        <dbReference type="EMBL" id="UXH79581.1"/>
    </source>
</evidence>
<feature type="domain" description="DUF4132" evidence="3">
    <location>
        <begin position="954"/>
        <end position="1170"/>
    </location>
</feature>
<evidence type="ECO:0000259" key="3">
    <source>
        <dbReference type="Pfam" id="PF13569"/>
    </source>
</evidence>
<dbReference type="InterPro" id="IPR025406">
    <property type="entry name" value="DUF4132"/>
</dbReference>
<reference evidence="4" key="1">
    <citation type="submission" date="2022-10" db="EMBL/GenBank/DDBJ databases">
        <title>Characterization and whole genome sequencing of a new Roseateles species, isolated from fresh water.</title>
        <authorList>
            <person name="Guliayeva D.Y."/>
            <person name="Akhremchuk A.E."/>
            <person name="Sikolenko M.A."/>
            <person name="Valentovich L.N."/>
            <person name="Sidarenka A.V."/>
        </authorList>
    </citation>
    <scope>NUCLEOTIDE SEQUENCE</scope>
    <source>
        <strain evidence="4">BIM B-1768</strain>
    </source>
</reference>
<feature type="compositionally biased region" description="Low complexity" evidence="2">
    <location>
        <begin position="1053"/>
        <end position="1065"/>
    </location>
</feature>
<evidence type="ECO:0000256" key="2">
    <source>
        <dbReference type="SAM" id="MobiDB-lite"/>
    </source>
</evidence>
<organism evidence="4 5">
    <name type="scientific">Roseateles amylovorans</name>
    <dbReference type="NCBI Taxonomy" id="2978473"/>
    <lineage>
        <taxon>Bacteria</taxon>
        <taxon>Pseudomonadati</taxon>
        <taxon>Pseudomonadota</taxon>
        <taxon>Betaproteobacteria</taxon>
        <taxon>Burkholderiales</taxon>
        <taxon>Sphaerotilaceae</taxon>
        <taxon>Roseateles</taxon>
    </lineage>
</organism>
<accession>A0ABY6B6K8</accession>
<dbReference type="Pfam" id="PF13569">
    <property type="entry name" value="DUF4132"/>
    <property type="match status" value="1"/>
</dbReference>
<keyword evidence="5" id="KW-1185">Reference proteome</keyword>
<evidence type="ECO:0000256" key="1">
    <source>
        <dbReference type="SAM" id="Coils"/>
    </source>
</evidence>
<feature type="region of interest" description="Disordered" evidence="2">
    <location>
        <begin position="1041"/>
        <end position="1065"/>
    </location>
</feature>
<dbReference type="EMBL" id="CP104562">
    <property type="protein sequence ID" value="UXH79581.1"/>
    <property type="molecule type" value="Genomic_DNA"/>
</dbReference>
<protein>
    <submittedName>
        <fullName evidence="4">DUF4132 domain-containing protein</fullName>
    </submittedName>
</protein>
<keyword evidence="1" id="KW-0175">Coiled coil</keyword>
<evidence type="ECO:0000313" key="5">
    <source>
        <dbReference type="Proteomes" id="UP001064933"/>
    </source>
</evidence>
<proteinExistence type="predicted"/>